<dbReference type="PANTHER" id="PTHR43787">
    <property type="entry name" value="FEMO COFACTOR BIOSYNTHESIS PROTEIN NIFB-RELATED"/>
    <property type="match status" value="1"/>
</dbReference>
<dbReference type="SUPFAM" id="SSF102114">
    <property type="entry name" value="Radical SAM enzymes"/>
    <property type="match status" value="1"/>
</dbReference>
<evidence type="ECO:0000256" key="1">
    <source>
        <dbReference type="ARBA" id="ARBA00001966"/>
    </source>
</evidence>
<feature type="domain" description="Elp3/MiaA/NifB-like radical SAM core" evidence="7">
    <location>
        <begin position="80"/>
        <end position="268"/>
    </location>
</feature>
<accession>F6BE31</accession>
<dbReference type="Proteomes" id="UP000009227">
    <property type="component" value="Chromosome"/>
</dbReference>
<dbReference type="KEGG" id="mig:Metig_0005"/>
<dbReference type="PANTHER" id="PTHR43787:SF3">
    <property type="entry name" value="ARYLSULFATASE REGULATORY PROTEIN"/>
    <property type="match status" value="1"/>
</dbReference>
<gene>
    <name evidence="8" type="ordered locus">Metig_0005</name>
</gene>
<dbReference type="Gene3D" id="3.20.20.70">
    <property type="entry name" value="Aldolase class I"/>
    <property type="match status" value="1"/>
</dbReference>
<keyword evidence="9" id="KW-1185">Reference proteome</keyword>
<evidence type="ECO:0000256" key="6">
    <source>
        <dbReference type="ARBA" id="ARBA00023014"/>
    </source>
</evidence>
<proteinExistence type="predicted"/>
<dbReference type="SFLD" id="SFLDS00029">
    <property type="entry name" value="Radical_SAM"/>
    <property type="match status" value="1"/>
</dbReference>
<organism evidence="9">
    <name type="scientific">Methanotorris igneus (strain DSM 5666 / JCM 11834 / Kol 5)</name>
    <dbReference type="NCBI Taxonomy" id="880724"/>
    <lineage>
        <taxon>Archaea</taxon>
        <taxon>Methanobacteriati</taxon>
        <taxon>Methanobacteriota</taxon>
        <taxon>Methanomada group</taxon>
        <taxon>Methanococci</taxon>
        <taxon>Methanococcales</taxon>
        <taxon>Methanocaldococcaceae</taxon>
        <taxon>Methanotorris</taxon>
    </lineage>
</organism>
<dbReference type="EMBL" id="CP002737">
    <property type="protein sequence ID" value="AEF95567.1"/>
    <property type="molecule type" value="Genomic_DNA"/>
</dbReference>
<evidence type="ECO:0000256" key="5">
    <source>
        <dbReference type="ARBA" id="ARBA00023004"/>
    </source>
</evidence>
<keyword evidence="4" id="KW-0479">Metal-binding</keyword>
<dbReference type="GO" id="GO:0051539">
    <property type="term" value="F:4 iron, 4 sulfur cluster binding"/>
    <property type="evidence" value="ECO:0007669"/>
    <property type="project" value="UniProtKB-KW"/>
</dbReference>
<evidence type="ECO:0000259" key="7">
    <source>
        <dbReference type="SMART" id="SM00729"/>
    </source>
</evidence>
<dbReference type="Pfam" id="PF04055">
    <property type="entry name" value="Radical_SAM"/>
    <property type="match status" value="1"/>
</dbReference>
<dbReference type="AlphaFoldDB" id="F6BE31"/>
<keyword evidence="5" id="KW-0408">Iron</keyword>
<dbReference type="CDD" id="cd01335">
    <property type="entry name" value="Radical_SAM"/>
    <property type="match status" value="1"/>
</dbReference>
<dbReference type="SFLD" id="SFLDG01067">
    <property type="entry name" value="SPASM/twitch_domain_containing"/>
    <property type="match status" value="1"/>
</dbReference>
<evidence type="ECO:0000256" key="3">
    <source>
        <dbReference type="ARBA" id="ARBA00022691"/>
    </source>
</evidence>
<dbReference type="SMART" id="SM00729">
    <property type="entry name" value="Elp3"/>
    <property type="match status" value="1"/>
</dbReference>
<dbReference type="InterPro" id="IPR007197">
    <property type="entry name" value="rSAM"/>
</dbReference>
<comment type="cofactor">
    <cofactor evidence="1">
        <name>[4Fe-4S] cluster</name>
        <dbReference type="ChEBI" id="CHEBI:49883"/>
    </cofactor>
</comment>
<evidence type="ECO:0000256" key="4">
    <source>
        <dbReference type="ARBA" id="ARBA00022723"/>
    </source>
</evidence>
<keyword evidence="6" id="KW-0411">Iron-sulfur</keyword>
<protein>
    <submittedName>
        <fullName evidence="8">Radical SAM domain protein</fullName>
    </submittedName>
</protein>
<dbReference type="HOGENOM" id="CLU_061501_0_0_2"/>
<keyword evidence="2" id="KW-0004">4Fe-4S</keyword>
<name>F6BE31_METIK</name>
<reference evidence="8 9" key="1">
    <citation type="submission" date="2011-05" db="EMBL/GenBank/DDBJ databases">
        <title>Complete sequence of Methanotorris igneus Kol 5.</title>
        <authorList>
            <consortium name="US DOE Joint Genome Institute"/>
            <person name="Lucas S."/>
            <person name="Han J."/>
            <person name="Lapidus A."/>
            <person name="Cheng J.-F."/>
            <person name="Goodwin L."/>
            <person name="Pitluck S."/>
            <person name="Peters L."/>
            <person name="Mikhailova N."/>
            <person name="Chertkov O."/>
            <person name="Han C."/>
            <person name="Tapia R."/>
            <person name="Land M."/>
            <person name="Hauser L."/>
            <person name="Kyrpides N."/>
            <person name="Ivanova N."/>
            <person name="Pagani I."/>
            <person name="Sieprawska-Lupa M."/>
            <person name="Whitman W."/>
            <person name="Woyke T."/>
        </authorList>
    </citation>
    <scope>NUCLEOTIDE SEQUENCE [LARGE SCALE GENOMIC DNA]</scope>
    <source>
        <strain evidence="9">DSM 5666 / JCM 11834 / Kol 5</strain>
    </source>
</reference>
<dbReference type="InterPro" id="IPR013785">
    <property type="entry name" value="Aldolase_TIM"/>
</dbReference>
<dbReference type="GO" id="GO:0046872">
    <property type="term" value="F:metal ion binding"/>
    <property type="evidence" value="ECO:0007669"/>
    <property type="project" value="UniProtKB-KW"/>
</dbReference>
<evidence type="ECO:0000313" key="8">
    <source>
        <dbReference type="EMBL" id="AEF95567.1"/>
    </source>
</evidence>
<dbReference type="InterPro" id="IPR058240">
    <property type="entry name" value="rSAM_sf"/>
</dbReference>
<sequence length="326" mass="37257">MEKCSNINTTINNLFKQKNLIKYLEKSIKTKHLVEGEILEKIILRSEICDKLEEIVKNLKVVKHCIGCEGLDLNNKDPHHHPTIEITQKCNHNCVFCYSKLTNIKPGIYGNLDNCIAVTISQYGEPLLYPEKVKKGIEYVKSLGLRCDLQTNGVFLNGNLIKEFKDLGLDLVMISLNASKPETHKKLTNVDTFERVLKNIELSAKHLHTIVRAIYIPNFNDQELVELAKKLNDIGVDEIMVHQLIVHEQNKRELEKISSLENVGRIKDLLLLVDKMKENAPDVNVTIKGCLLVQLKKMDGFILNGITSDCFSEIPIIKREYHPLPW</sequence>
<keyword evidence="3" id="KW-0949">S-adenosyl-L-methionine</keyword>
<evidence type="ECO:0000313" key="9">
    <source>
        <dbReference type="Proteomes" id="UP000009227"/>
    </source>
</evidence>
<evidence type="ECO:0000256" key="2">
    <source>
        <dbReference type="ARBA" id="ARBA00022485"/>
    </source>
</evidence>
<dbReference type="GO" id="GO:0003824">
    <property type="term" value="F:catalytic activity"/>
    <property type="evidence" value="ECO:0007669"/>
    <property type="project" value="InterPro"/>
</dbReference>
<dbReference type="STRING" id="880724.Metig_0005"/>
<dbReference type="InterPro" id="IPR006638">
    <property type="entry name" value="Elp3/MiaA/NifB-like_rSAM"/>
</dbReference>